<feature type="compositionally biased region" description="Basic and acidic residues" evidence="2">
    <location>
        <begin position="36"/>
        <end position="46"/>
    </location>
</feature>
<evidence type="ECO:0000313" key="4">
    <source>
        <dbReference type="EMBL" id="JAC66563.1"/>
    </source>
</evidence>
<dbReference type="PROSITE" id="PS51913">
    <property type="entry name" value="HTH_HARE"/>
    <property type="match status" value="1"/>
</dbReference>
<dbReference type="InterPro" id="IPR007759">
    <property type="entry name" value="Asxl_HARE-HTH"/>
</dbReference>
<organism evidence="4">
    <name type="scientific">Tetraselmis sp. GSL018</name>
    <dbReference type="NCBI Taxonomy" id="582737"/>
    <lineage>
        <taxon>Eukaryota</taxon>
        <taxon>Viridiplantae</taxon>
        <taxon>Chlorophyta</taxon>
        <taxon>core chlorophytes</taxon>
        <taxon>Chlorodendrophyceae</taxon>
        <taxon>Chlorodendrales</taxon>
        <taxon>Chlorodendraceae</taxon>
        <taxon>Tetraselmis</taxon>
    </lineage>
</organism>
<feature type="compositionally biased region" description="Low complexity" evidence="2">
    <location>
        <begin position="240"/>
        <end position="251"/>
    </location>
</feature>
<protein>
    <recommendedName>
        <fullName evidence="3">HTH HARE-type domain-containing protein</fullName>
    </recommendedName>
</protein>
<dbReference type="Pfam" id="PF05066">
    <property type="entry name" value="HARE-HTH"/>
    <property type="match status" value="1"/>
</dbReference>
<sequence length="526" mass="55419">MYNFNSEMENSIEHTVTVDGGQKIASRGVLANAASRVDKRPSDVHTKGSTSSRGRVIKRTAKIEDSDGWFLEECTRVEAPKERPSRSQPRGRWDGAISPQTPGLVPPEGSIPPVQLPKLPGGGGIFKSAAVAVLREERRLMSTGEIARLALQRGFIRCQGKTPEATMASALYTDVKKKGSSSVFTRPEEGLFGLREWRTDGPVKTPGTDSSRASPACKSEDSGRAEPPHGAASPKKAQAADENLLLLLNAADELESAVPGSASKPPARKRRKSETAETPEKVPEAKVLCSRSTPISRPRPIQFPLQFAGAAQPPPSAGKMGTPAPPTPAGPLERVNSPSNDSHASSRHNAKAQAQCPSAGPRSVQDDGNTGGGSRLEEDVYSDTSTSTEDESVDGAVEDATHASANALRACQGGMPALQLPQVGSMLAAGSPAGRLYHADALIAQLEAIFGRWHPLVGKAYLAKAHACQLEGSPVCLIEAEQSVLRARAVLSTSAVSAQADAELLYILQNIRAQASVLSQGKVALP</sequence>
<evidence type="ECO:0000259" key="3">
    <source>
        <dbReference type="PROSITE" id="PS51913"/>
    </source>
</evidence>
<feature type="compositionally biased region" description="Basic and acidic residues" evidence="2">
    <location>
        <begin position="218"/>
        <end position="227"/>
    </location>
</feature>
<feature type="region of interest" description="Disordered" evidence="2">
    <location>
        <begin position="78"/>
        <end position="98"/>
    </location>
</feature>
<evidence type="ECO:0000256" key="1">
    <source>
        <dbReference type="ARBA" id="ARBA00023163"/>
    </source>
</evidence>
<evidence type="ECO:0000256" key="2">
    <source>
        <dbReference type="SAM" id="MobiDB-lite"/>
    </source>
</evidence>
<gene>
    <name evidence="4" type="ORF">TSPGSL018_13338</name>
</gene>
<feature type="compositionally biased region" description="Basic and acidic residues" evidence="2">
    <location>
        <begin position="273"/>
        <end position="284"/>
    </location>
</feature>
<proteinExistence type="predicted"/>
<reference evidence="4" key="1">
    <citation type="submission" date="2014-05" db="EMBL/GenBank/DDBJ databases">
        <title>The transcriptome of the halophilic microalga Tetraselmis sp. GSL018 isolated from the Great Salt Lake, Utah.</title>
        <authorList>
            <person name="Jinkerson R.E."/>
            <person name="D'Adamo S."/>
            <person name="Posewitz M.C."/>
        </authorList>
    </citation>
    <scope>NUCLEOTIDE SEQUENCE</scope>
    <source>
        <strain evidence="4">GSL018</strain>
    </source>
</reference>
<accession>A0A061R3L8</accession>
<dbReference type="GO" id="GO:0006355">
    <property type="term" value="P:regulation of DNA-templated transcription"/>
    <property type="evidence" value="ECO:0007669"/>
    <property type="project" value="InterPro"/>
</dbReference>
<feature type="domain" description="HTH HARE-type" evidence="3">
    <location>
        <begin position="124"/>
        <end position="197"/>
    </location>
</feature>
<dbReference type="AlphaFoldDB" id="A0A061R3L8"/>
<feature type="region of interest" description="Disordered" evidence="2">
    <location>
        <begin position="194"/>
        <end position="394"/>
    </location>
</feature>
<dbReference type="EMBL" id="GBEZ01020073">
    <property type="protein sequence ID" value="JAC66563.1"/>
    <property type="molecule type" value="Transcribed_RNA"/>
</dbReference>
<keyword evidence="1" id="KW-0804">Transcription</keyword>
<feature type="region of interest" description="Disordered" evidence="2">
    <location>
        <begin position="32"/>
        <end position="55"/>
    </location>
</feature>
<name>A0A061R3L8_9CHLO</name>